<dbReference type="AlphaFoldDB" id="A0A0W0FIK3"/>
<comment type="caution">
    <text evidence="4">The sequence shown here is derived from an EMBL/GenBank/DDBJ whole genome shotgun (WGS) entry which is preliminary data.</text>
</comment>
<feature type="signal peptide" evidence="3">
    <location>
        <begin position="1"/>
        <end position="29"/>
    </location>
</feature>
<name>A0A0W0FIK3_MONRR</name>
<accession>A0A0W0FIK3</accession>
<dbReference type="EMBL" id="LATX01001921">
    <property type="protein sequence ID" value="KTB36156.1"/>
    <property type="molecule type" value="Genomic_DNA"/>
</dbReference>
<evidence type="ECO:0000256" key="1">
    <source>
        <dbReference type="SAM" id="MobiDB-lite"/>
    </source>
</evidence>
<proteinExistence type="predicted"/>
<feature type="region of interest" description="Disordered" evidence="1">
    <location>
        <begin position="335"/>
        <end position="460"/>
    </location>
</feature>
<feature type="compositionally biased region" description="Low complexity" evidence="1">
    <location>
        <begin position="412"/>
        <end position="426"/>
    </location>
</feature>
<protein>
    <submittedName>
        <fullName evidence="4">Uncharacterized protein</fullName>
    </submittedName>
</protein>
<sequence>MSPARHRAATPVFSPFLLILSLFLGFSSAQKNKIFQWQFSNNALSTSLPSCAEFPIVVKPYNPNNNTKGVPPFYMIAYEIGGTPRISLLGQNESDLKWTVDHPIGTQLALSVVDSEGTAGGVPPELYTVVTGQSTNCIVSGNSTDFTVSANVTTSVNTCDPWGIRIHGGVKPYNITFLQVNSPVVTNVTLGANDDAFTYINRGDPGKLFIAAVNDLTGRYAFGTPTMMPEGSSDVECVGLVSRPGNAAQLDQEAAAAQAQDRRRRTAIIAGTVAPIASILIGASIAAWYFLYYRRRRSQTRDIDLSGHDTDMTVKPFTGAGPLLYSAGSRSPKFPGGGSYNDSEPHGYSNAPFDPYNGSDNGNATMRPPSESAQSSATGRYSRRMTKAAEAGMASSTVDGHSRSKSHDYNAGPSGSGTRTTSMGTTHDGEPELIIQHRDGGPGRVRELPPPYADQHLQDS</sequence>
<evidence type="ECO:0000256" key="3">
    <source>
        <dbReference type="SAM" id="SignalP"/>
    </source>
</evidence>
<keyword evidence="2" id="KW-0472">Membrane</keyword>
<dbReference type="eggNOG" id="ENOG502S35T">
    <property type="taxonomic scope" value="Eukaryota"/>
</dbReference>
<gene>
    <name evidence="4" type="ORF">WG66_11236</name>
</gene>
<keyword evidence="2" id="KW-0812">Transmembrane</keyword>
<evidence type="ECO:0000256" key="2">
    <source>
        <dbReference type="SAM" id="Phobius"/>
    </source>
</evidence>
<feature type="compositionally biased region" description="Basic and acidic residues" evidence="1">
    <location>
        <begin position="427"/>
        <end position="447"/>
    </location>
</feature>
<keyword evidence="2" id="KW-1133">Transmembrane helix</keyword>
<reference evidence="4 5" key="1">
    <citation type="submission" date="2015-12" db="EMBL/GenBank/DDBJ databases">
        <title>Draft genome sequence of Moniliophthora roreri, the causal agent of frosty pod rot of cacao.</title>
        <authorList>
            <person name="Aime M.C."/>
            <person name="Diaz-Valderrama J.R."/>
            <person name="Kijpornyongpan T."/>
            <person name="Phillips-Mora W."/>
        </authorList>
    </citation>
    <scope>NUCLEOTIDE SEQUENCE [LARGE SCALE GENOMIC DNA]</scope>
    <source>
        <strain evidence="4 5">MCA 2952</strain>
    </source>
</reference>
<organism evidence="4 5">
    <name type="scientific">Moniliophthora roreri</name>
    <name type="common">Frosty pod rot fungus</name>
    <name type="synonym">Monilia roreri</name>
    <dbReference type="NCBI Taxonomy" id="221103"/>
    <lineage>
        <taxon>Eukaryota</taxon>
        <taxon>Fungi</taxon>
        <taxon>Dikarya</taxon>
        <taxon>Basidiomycota</taxon>
        <taxon>Agaricomycotina</taxon>
        <taxon>Agaricomycetes</taxon>
        <taxon>Agaricomycetidae</taxon>
        <taxon>Agaricales</taxon>
        <taxon>Marasmiineae</taxon>
        <taxon>Marasmiaceae</taxon>
        <taxon>Moniliophthora</taxon>
    </lineage>
</organism>
<evidence type="ECO:0000313" key="4">
    <source>
        <dbReference type="EMBL" id="KTB36156.1"/>
    </source>
</evidence>
<evidence type="ECO:0000313" key="5">
    <source>
        <dbReference type="Proteomes" id="UP000054988"/>
    </source>
</evidence>
<dbReference type="Proteomes" id="UP000054988">
    <property type="component" value="Unassembled WGS sequence"/>
</dbReference>
<feature type="transmembrane region" description="Helical" evidence="2">
    <location>
        <begin position="267"/>
        <end position="291"/>
    </location>
</feature>
<keyword evidence="3" id="KW-0732">Signal</keyword>
<feature type="chain" id="PRO_5006901798" evidence="3">
    <location>
        <begin position="30"/>
        <end position="460"/>
    </location>
</feature>